<accession>A0A8J8KH80</accession>
<dbReference type="SUPFAM" id="SSF50346">
    <property type="entry name" value="PRC-barrel domain"/>
    <property type="match status" value="1"/>
</dbReference>
<dbReference type="RefSeq" id="WP_174678904.1">
    <property type="nucleotide sequence ID" value="NZ_JABUQZ010000001.1"/>
</dbReference>
<reference evidence="2 5" key="1">
    <citation type="submission" date="2020-06" db="EMBL/GenBank/DDBJ databases">
        <title>Haloterrigena sp. nov., an extremely halophilic archaeon isolated from a saline sediment.</title>
        <authorList>
            <person name="Liu B.-B."/>
        </authorList>
    </citation>
    <scope>NUCLEOTIDE SEQUENCE</scope>
    <source>
        <strain evidence="2">SYSU A121-1</strain>
        <strain evidence="3 5">SYSU A558-1</strain>
    </source>
</reference>
<dbReference type="AlphaFoldDB" id="A0A8J8KH80"/>
<proteinExistence type="predicted"/>
<name>A0A8J8KH80_9EURY</name>
<dbReference type="OrthoDB" id="85079at2157"/>
<dbReference type="Proteomes" id="UP001016761">
    <property type="component" value="Unassembled WGS sequence"/>
</dbReference>
<keyword evidence="5" id="KW-1185">Reference proteome</keyword>
<evidence type="ECO:0000313" key="2">
    <source>
        <dbReference type="EMBL" id="NUB93266.1"/>
    </source>
</evidence>
<evidence type="ECO:0000259" key="1">
    <source>
        <dbReference type="Pfam" id="PF05239"/>
    </source>
</evidence>
<protein>
    <submittedName>
        <fullName evidence="2">PRC-barrel domain-containing protein</fullName>
    </submittedName>
</protein>
<dbReference type="Gene3D" id="2.30.30.240">
    <property type="entry name" value="PRC-barrel domain"/>
    <property type="match status" value="1"/>
</dbReference>
<comment type="caution">
    <text evidence="2">The sequence shown here is derived from an EMBL/GenBank/DDBJ whole genome shotgun (WGS) entry which is preliminary data.</text>
</comment>
<dbReference type="EMBL" id="JABUQZ010000001">
    <property type="protein sequence ID" value="NUC70829.1"/>
    <property type="molecule type" value="Genomic_DNA"/>
</dbReference>
<evidence type="ECO:0000313" key="3">
    <source>
        <dbReference type="EMBL" id="NUC70829.1"/>
    </source>
</evidence>
<sequence length="81" mass="8923">MSEIFARDLGGKRVVGTDGKIFGRLHTVTMDPESGALLDLVVEPGDGSPRTASERSDDDRLWVPVDRIETVKDQIIVRSSR</sequence>
<evidence type="ECO:0000313" key="4">
    <source>
        <dbReference type="Proteomes" id="UP000728647"/>
    </source>
</evidence>
<dbReference type="EMBL" id="JABURA010000001">
    <property type="protein sequence ID" value="NUB93266.1"/>
    <property type="molecule type" value="Genomic_DNA"/>
</dbReference>
<evidence type="ECO:0000313" key="5">
    <source>
        <dbReference type="Proteomes" id="UP001016761"/>
    </source>
</evidence>
<organism evidence="2 4">
    <name type="scientific">Haloterrigena gelatinilytica</name>
    <dbReference type="NCBI Taxonomy" id="2741724"/>
    <lineage>
        <taxon>Archaea</taxon>
        <taxon>Methanobacteriati</taxon>
        <taxon>Methanobacteriota</taxon>
        <taxon>Stenosarchaea group</taxon>
        <taxon>Halobacteria</taxon>
        <taxon>Halobacteriales</taxon>
        <taxon>Natrialbaceae</taxon>
        <taxon>Haloterrigena</taxon>
    </lineage>
</organism>
<dbReference type="InterPro" id="IPR027275">
    <property type="entry name" value="PRC-brl_dom"/>
</dbReference>
<gene>
    <name evidence="2" type="ORF">HT576_19875</name>
    <name evidence="3" type="ORF">HTZ84_00630</name>
</gene>
<feature type="domain" description="PRC-barrel" evidence="1">
    <location>
        <begin position="1"/>
        <end position="79"/>
    </location>
</feature>
<dbReference type="PANTHER" id="PTHR38137">
    <property type="entry name" value="PRC-BARREL DOMAIN PROTEIN"/>
    <property type="match status" value="1"/>
</dbReference>
<dbReference type="Pfam" id="PF05239">
    <property type="entry name" value="PRC"/>
    <property type="match status" value="1"/>
</dbReference>
<dbReference type="InterPro" id="IPR011033">
    <property type="entry name" value="PRC_barrel-like_sf"/>
</dbReference>
<dbReference type="Proteomes" id="UP000728647">
    <property type="component" value="Unassembled WGS sequence"/>
</dbReference>
<dbReference type="PANTHER" id="PTHR38137:SF2">
    <property type="entry name" value="PRC-BARREL DOMAIN-CONTAINING PROTEIN"/>
    <property type="match status" value="1"/>
</dbReference>